<dbReference type="InterPro" id="IPR014710">
    <property type="entry name" value="RmlC-like_jellyroll"/>
</dbReference>
<dbReference type="InterPro" id="IPR011527">
    <property type="entry name" value="ABC1_TM_dom"/>
</dbReference>
<evidence type="ECO:0000259" key="8">
    <source>
        <dbReference type="PROSITE" id="PS50929"/>
    </source>
</evidence>
<dbReference type="Pfam" id="PF00005">
    <property type="entry name" value="ABC_tran"/>
    <property type="match status" value="1"/>
</dbReference>
<dbReference type="SUPFAM" id="SSF52540">
    <property type="entry name" value="P-loop containing nucleoside triphosphate hydrolases"/>
    <property type="match status" value="1"/>
</dbReference>
<dbReference type="SUPFAM" id="SSF90123">
    <property type="entry name" value="ABC transporter transmembrane region"/>
    <property type="match status" value="1"/>
</dbReference>
<dbReference type="Gene3D" id="1.20.1560.10">
    <property type="entry name" value="ABC transporter type 1, transmembrane domain"/>
    <property type="match status" value="1"/>
</dbReference>
<evidence type="ECO:0000259" key="7">
    <source>
        <dbReference type="PROSITE" id="PS50893"/>
    </source>
</evidence>
<evidence type="ECO:0000256" key="1">
    <source>
        <dbReference type="ARBA" id="ARBA00004141"/>
    </source>
</evidence>
<evidence type="ECO:0000256" key="2">
    <source>
        <dbReference type="ARBA" id="ARBA00022692"/>
    </source>
</evidence>
<protein>
    <submittedName>
        <fullName evidence="9">Unannotated protein</fullName>
    </submittedName>
</protein>
<keyword evidence="2 5" id="KW-0812">Transmembrane</keyword>
<evidence type="ECO:0000256" key="4">
    <source>
        <dbReference type="ARBA" id="ARBA00023136"/>
    </source>
</evidence>
<dbReference type="InterPro" id="IPR027417">
    <property type="entry name" value="P-loop_NTPase"/>
</dbReference>
<dbReference type="InterPro" id="IPR018490">
    <property type="entry name" value="cNMP-bd_dom_sf"/>
</dbReference>
<accession>A0A6J6IRF3</accession>
<dbReference type="GO" id="GO:0016887">
    <property type="term" value="F:ATP hydrolysis activity"/>
    <property type="evidence" value="ECO:0007669"/>
    <property type="project" value="InterPro"/>
</dbReference>
<proteinExistence type="predicted"/>
<name>A0A6J6IRF3_9ZZZZ</name>
<dbReference type="PROSITE" id="PS50042">
    <property type="entry name" value="CNMP_BINDING_3"/>
    <property type="match status" value="1"/>
</dbReference>
<reference evidence="9" key="1">
    <citation type="submission" date="2020-05" db="EMBL/GenBank/DDBJ databases">
        <authorList>
            <person name="Chiriac C."/>
            <person name="Salcher M."/>
            <person name="Ghai R."/>
            <person name="Kavagutti S V."/>
        </authorList>
    </citation>
    <scope>NUCLEOTIDE SEQUENCE</scope>
</reference>
<dbReference type="GO" id="GO:0005524">
    <property type="term" value="F:ATP binding"/>
    <property type="evidence" value="ECO:0007669"/>
    <property type="project" value="InterPro"/>
</dbReference>
<gene>
    <name evidence="9" type="ORF">UFOPK1939_00998</name>
</gene>
<evidence type="ECO:0000256" key="5">
    <source>
        <dbReference type="SAM" id="Phobius"/>
    </source>
</evidence>
<dbReference type="Gene3D" id="2.60.120.10">
    <property type="entry name" value="Jelly Rolls"/>
    <property type="match status" value="1"/>
</dbReference>
<dbReference type="Gene3D" id="3.40.50.300">
    <property type="entry name" value="P-loop containing nucleotide triphosphate hydrolases"/>
    <property type="match status" value="1"/>
</dbReference>
<dbReference type="InterPro" id="IPR039421">
    <property type="entry name" value="Type_1_exporter"/>
</dbReference>
<evidence type="ECO:0000256" key="3">
    <source>
        <dbReference type="ARBA" id="ARBA00022989"/>
    </source>
</evidence>
<feature type="domain" description="ABC transmembrane type-1" evidence="8">
    <location>
        <begin position="39"/>
        <end position="311"/>
    </location>
</feature>
<dbReference type="CDD" id="cd00038">
    <property type="entry name" value="CAP_ED"/>
    <property type="match status" value="1"/>
</dbReference>
<evidence type="ECO:0000313" key="9">
    <source>
        <dbReference type="EMBL" id="CAB4627005.1"/>
    </source>
</evidence>
<evidence type="ECO:0000259" key="6">
    <source>
        <dbReference type="PROSITE" id="PS50042"/>
    </source>
</evidence>
<dbReference type="InterPro" id="IPR003439">
    <property type="entry name" value="ABC_transporter-like_ATP-bd"/>
</dbReference>
<keyword evidence="4 5" id="KW-0472">Membrane</keyword>
<sequence length="765" mass="82618">MESVPQMNHAPLAMKRAGFFPIIRWARPYLRDMKLLLTLTIAATVIVLICQAVIPLKVEHLLHEGEGPINDIYTLVALIVLQLIATYVSHRGGHHVATLASTALRNAIFEKMLKGKALRQDGLVRSSVVSRHTSDVDRISEALEKTIVEGAPALVRIAQSLIILTWIEPTTGIAMTIAAGAFLILRSIIGRSMLVVDRDRLDASSRVGETVDESITAAHVLAGLHLGTWQRTRFRKMTNRLAEKTELQGIKIAQLVVSANAAGLVGLTVVLINALGSDENTLAIVAASLLYIEGVVKGLEVLPAWVRAVQQGVVSTRRVDMILLGKDRIEVPHSEDAPGNLGLELSDVTFEFESGVTLSDINVKIPTDCIVGLVTPPGTEPDALLSLLSGDENPAVGRVLFDGLDVRMPGVNPNVWYVPVESVAFNASVLEQLSAVKPDITTANSLDLLAKVGLTHLLEIDGGLHDRLGPGSSRLSRAERQRLSLAIALLAKPEALLIGSLFALNDADTALPLINLIRDAHFKTTVMCIRHPEVAASVDIIAFAHQGGISIGTHKDLLAKEPAYTQLWEQRLNFEEVDLSVLGISEENIEGLQTRLVTERYSAGDAIYRQGEAADRIYFTIAGRIEISTTNPDGSNNRVAVMGPGNHIGDLRLTTGERRAENATALDDCVLRSLSREAISAGLTGLLDRTPTERRIVTALLRDGSCNAEELKQRLSDVDAEQIDSAIALLTNDGALRVSGDQLAVVQKRSVKAGSRDLLDRLGDF</sequence>
<feature type="domain" description="ABC transporter" evidence="7">
    <location>
        <begin position="343"/>
        <end position="571"/>
    </location>
</feature>
<dbReference type="PANTHER" id="PTHR43394">
    <property type="entry name" value="ATP-DEPENDENT PERMEASE MDL1, MITOCHONDRIAL"/>
    <property type="match status" value="1"/>
</dbReference>
<comment type="subcellular location">
    <subcellularLocation>
        <location evidence="1">Membrane</location>
        <topology evidence="1">Multi-pass membrane protein</topology>
    </subcellularLocation>
</comment>
<dbReference type="SUPFAM" id="SSF51206">
    <property type="entry name" value="cAMP-binding domain-like"/>
    <property type="match status" value="1"/>
</dbReference>
<feature type="domain" description="Cyclic nucleotide-binding" evidence="6">
    <location>
        <begin position="580"/>
        <end position="679"/>
    </location>
</feature>
<dbReference type="PANTHER" id="PTHR43394:SF1">
    <property type="entry name" value="ATP-BINDING CASSETTE SUB-FAMILY B MEMBER 10, MITOCHONDRIAL"/>
    <property type="match status" value="1"/>
</dbReference>
<dbReference type="EMBL" id="CAEZVF010000171">
    <property type="protein sequence ID" value="CAB4627005.1"/>
    <property type="molecule type" value="Genomic_DNA"/>
</dbReference>
<dbReference type="GO" id="GO:0015421">
    <property type="term" value="F:ABC-type oligopeptide transporter activity"/>
    <property type="evidence" value="ECO:0007669"/>
    <property type="project" value="TreeGrafter"/>
</dbReference>
<dbReference type="InterPro" id="IPR036640">
    <property type="entry name" value="ABC1_TM_sf"/>
</dbReference>
<dbReference type="PROSITE" id="PS50929">
    <property type="entry name" value="ABC_TM1F"/>
    <property type="match status" value="1"/>
</dbReference>
<dbReference type="SMART" id="SM00100">
    <property type="entry name" value="cNMP"/>
    <property type="match status" value="1"/>
</dbReference>
<feature type="transmembrane region" description="Helical" evidence="5">
    <location>
        <begin position="72"/>
        <end position="89"/>
    </location>
</feature>
<dbReference type="Pfam" id="PF00027">
    <property type="entry name" value="cNMP_binding"/>
    <property type="match status" value="1"/>
</dbReference>
<dbReference type="AlphaFoldDB" id="A0A6J6IRF3"/>
<dbReference type="InterPro" id="IPR000595">
    <property type="entry name" value="cNMP-bd_dom"/>
</dbReference>
<dbReference type="PROSITE" id="PS50893">
    <property type="entry name" value="ABC_TRANSPORTER_2"/>
    <property type="match status" value="1"/>
</dbReference>
<keyword evidence="3 5" id="KW-1133">Transmembrane helix</keyword>
<feature type="transmembrane region" description="Helical" evidence="5">
    <location>
        <begin position="173"/>
        <end position="196"/>
    </location>
</feature>
<dbReference type="GO" id="GO:0016020">
    <property type="term" value="C:membrane"/>
    <property type="evidence" value="ECO:0007669"/>
    <property type="project" value="UniProtKB-SubCell"/>
</dbReference>
<organism evidence="9">
    <name type="scientific">freshwater metagenome</name>
    <dbReference type="NCBI Taxonomy" id="449393"/>
    <lineage>
        <taxon>unclassified sequences</taxon>
        <taxon>metagenomes</taxon>
        <taxon>ecological metagenomes</taxon>
    </lineage>
</organism>
<dbReference type="Pfam" id="PF00664">
    <property type="entry name" value="ABC_membrane"/>
    <property type="match status" value="1"/>
</dbReference>